<proteinExistence type="predicted"/>
<sequence length="260" mass="26805">MRTATTQHHRLTRLAILAILAVTGAIAVSLAGCGHSSNENTGRPSTSASPTMAPPKPPPPPPPPMGHDEVEGLVRSVSGNRIELTQRDRTAAAVDFTPQTMVTELEPAKPTDVTRGSCVDVEPAAQSGPPGGLVTAQSVTISPSEGGKCPPLPPSPAGPAGSPPVNGIVDSVTGNTIAVNGVDPTGKPTHATVNVTDTTTYEKHAVTDAQAIQNGKCMAAQGTKDAGVLHAASIDLEPCPPMGRPHRHFHIPHLPHLWHH</sequence>
<name>A0ABY4QE79_9MYCO</name>
<organism evidence="2 3">
    <name type="scientific">Candidatus Mycobacterium methanotrophicum</name>
    <dbReference type="NCBI Taxonomy" id="2943498"/>
    <lineage>
        <taxon>Bacteria</taxon>
        <taxon>Bacillati</taxon>
        <taxon>Actinomycetota</taxon>
        <taxon>Actinomycetes</taxon>
        <taxon>Mycobacteriales</taxon>
        <taxon>Mycobacteriaceae</taxon>
        <taxon>Mycobacterium</taxon>
    </lineage>
</organism>
<feature type="region of interest" description="Disordered" evidence="1">
    <location>
        <begin position="140"/>
        <end position="163"/>
    </location>
</feature>
<gene>
    <name evidence="2" type="ORF">M5I08_12665</name>
</gene>
<keyword evidence="3" id="KW-1185">Reference proteome</keyword>
<feature type="compositionally biased region" description="Pro residues" evidence="1">
    <location>
        <begin position="52"/>
        <end position="65"/>
    </location>
</feature>
<dbReference type="RefSeq" id="WP_219066852.1">
    <property type="nucleotide sequence ID" value="NZ_CAJUXY010000012.1"/>
</dbReference>
<dbReference type="Proteomes" id="UP001056610">
    <property type="component" value="Chromosome"/>
</dbReference>
<protein>
    <recommendedName>
        <fullName evidence="4">DUF5666 domain-containing protein</fullName>
    </recommendedName>
</protein>
<evidence type="ECO:0008006" key="4">
    <source>
        <dbReference type="Google" id="ProtNLM"/>
    </source>
</evidence>
<evidence type="ECO:0000256" key="1">
    <source>
        <dbReference type="SAM" id="MobiDB-lite"/>
    </source>
</evidence>
<accession>A0ABY4QE79</accession>
<evidence type="ECO:0000313" key="3">
    <source>
        <dbReference type="Proteomes" id="UP001056610"/>
    </source>
</evidence>
<dbReference type="EMBL" id="CP097320">
    <property type="protein sequence ID" value="UQX09305.1"/>
    <property type="molecule type" value="Genomic_DNA"/>
</dbReference>
<feature type="region of interest" description="Disordered" evidence="1">
    <location>
        <begin position="35"/>
        <end position="69"/>
    </location>
</feature>
<reference evidence="2" key="1">
    <citation type="submission" date="2022-05" db="EMBL/GenBank/DDBJ databases">
        <title>A methanotrophic Mycobacterium dominates a cave microbial ecosystem.</title>
        <authorList>
            <person name="Van Spanning R.J.M."/>
            <person name="Guan Q."/>
            <person name="Melkonian C."/>
            <person name="Gallant J."/>
            <person name="Polerecky L."/>
            <person name="Flot J.-F."/>
            <person name="Brandt B.W."/>
            <person name="Braster M."/>
            <person name="Iturbe Espinoza P."/>
            <person name="Aerts J."/>
            <person name="Meima-Franke M."/>
            <person name="Piersma S.R."/>
            <person name="Bunduc C."/>
            <person name="Ummels R."/>
            <person name="Pain A."/>
            <person name="Fleming E.J."/>
            <person name="van der Wel N."/>
            <person name="Gherman V.D."/>
            <person name="Sarbu S.M."/>
            <person name="Bodelier P.L.E."/>
            <person name="Bitter W."/>
        </authorList>
    </citation>
    <scope>NUCLEOTIDE SEQUENCE</scope>
    <source>
        <strain evidence="2">Sulfur Cave</strain>
    </source>
</reference>
<evidence type="ECO:0000313" key="2">
    <source>
        <dbReference type="EMBL" id="UQX09305.1"/>
    </source>
</evidence>
<dbReference type="PROSITE" id="PS51257">
    <property type="entry name" value="PROKAR_LIPOPROTEIN"/>
    <property type="match status" value="1"/>
</dbReference>